<reference evidence="2 3" key="1">
    <citation type="submission" date="2019-10" db="EMBL/GenBank/DDBJ databases">
        <title>Assembly and Annotation for the nematode Trichostrongylus colubriformis.</title>
        <authorList>
            <person name="Martin J."/>
        </authorList>
    </citation>
    <scope>NUCLEOTIDE SEQUENCE [LARGE SCALE GENOMIC DNA]</scope>
    <source>
        <strain evidence="2">G859</strain>
        <tissue evidence="2">Whole worm</tissue>
    </source>
</reference>
<dbReference type="Pfam" id="PF04870">
    <property type="entry name" value="Moulting_cycle"/>
    <property type="match status" value="1"/>
</dbReference>
<evidence type="ECO:0000256" key="1">
    <source>
        <dbReference type="SAM" id="MobiDB-lite"/>
    </source>
</evidence>
<feature type="compositionally biased region" description="Basic and acidic residues" evidence="1">
    <location>
        <begin position="151"/>
        <end position="170"/>
    </location>
</feature>
<dbReference type="InterPro" id="IPR006954">
    <property type="entry name" value="Mlt-10-like"/>
</dbReference>
<name>A0AAN8IBW7_TRICO</name>
<keyword evidence="3" id="KW-1185">Reference proteome</keyword>
<dbReference type="AlphaFoldDB" id="A0AAN8IBW7"/>
<gene>
    <name evidence="2" type="ORF">GCK32_007158</name>
</gene>
<accession>A0AAN8IBW7</accession>
<proteinExistence type="predicted"/>
<sequence length="588" mass="67300">MDTRKLQDLWHNAVVRGVIKAHCKQLIKELSYLEHVVYELCIRDARTTVALAKCAVRVFDARDTERERLRNRFRAMAATERTTSDDLRGSINGFFYSTNANIDEGAKLHSIFHYNTLGRMHLNHLRRPVRYKRTADDKWATLMAPGNAFERKLASSRETSRPVYADKDPLQPRPALDTKSILSKYLRKLLLGSKAVSHLDKLRRIHDHFKRVDKCNEFFTHMNEHNRSRTPKLRNSAVSAMQEVLDVVNSFAAHTSYERVSVMSPRLFSLFPETSQSSDRRMLSPTIFSFQKDGYLSLPELFDMITSDHNYQQLLLEVILDVSGAGMALEEVLDKIKPEIDETKNVQLPLVEELQKRNSKWMRARAAFDDEQRLDYDRNGYAFMKEEQMRLIYEHRDQLHYGINITELGSMSKEQKILRLEQDIRALATLDQPKWPQWETGKTFQRHRRAAMAGEGSIDGERSGGVEFVTLRPSVFTSLLGEGAALEVVTLSPHAFLTEIMFPTALSVETLSPRAFIAAVLSPNALIARILSPTAFRAEVLSPRALHSWVLSPEVFLAEILSPRFLDPRVLSPQALVFEVLSPGKIYC</sequence>
<organism evidence="2 3">
    <name type="scientific">Trichostrongylus colubriformis</name>
    <name type="common">Black scour worm</name>
    <dbReference type="NCBI Taxonomy" id="6319"/>
    <lineage>
        <taxon>Eukaryota</taxon>
        <taxon>Metazoa</taxon>
        <taxon>Ecdysozoa</taxon>
        <taxon>Nematoda</taxon>
        <taxon>Chromadorea</taxon>
        <taxon>Rhabditida</taxon>
        <taxon>Rhabditina</taxon>
        <taxon>Rhabditomorpha</taxon>
        <taxon>Strongyloidea</taxon>
        <taxon>Trichostrongylidae</taxon>
        <taxon>Trichostrongylus</taxon>
    </lineage>
</organism>
<evidence type="ECO:0000313" key="3">
    <source>
        <dbReference type="Proteomes" id="UP001331761"/>
    </source>
</evidence>
<dbReference type="Proteomes" id="UP001331761">
    <property type="component" value="Unassembled WGS sequence"/>
</dbReference>
<comment type="caution">
    <text evidence="2">The sequence shown here is derived from an EMBL/GenBank/DDBJ whole genome shotgun (WGS) entry which is preliminary data.</text>
</comment>
<protein>
    <submittedName>
        <fullName evidence="2">Uncharacterized protein</fullName>
    </submittedName>
</protein>
<feature type="region of interest" description="Disordered" evidence="1">
    <location>
        <begin position="151"/>
        <end position="171"/>
    </location>
</feature>
<evidence type="ECO:0000313" key="2">
    <source>
        <dbReference type="EMBL" id="KAK5967336.1"/>
    </source>
</evidence>
<dbReference type="EMBL" id="WIXE01022594">
    <property type="protein sequence ID" value="KAK5967336.1"/>
    <property type="molecule type" value="Genomic_DNA"/>
</dbReference>
<dbReference type="PANTHER" id="PTHR21523">
    <property type="match status" value="1"/>
</dbReference>
<dbReference type="PANTHER" id="PTHR21523:SF38">
    <property type="entry name" value="MLT-TEN (MLT-10) RELATED"/>
    <property type="match status" value="1"/>
</dbReference>